<dbReference type="Pfam" id="PF07454">
    <property type="entry name" value="SpoIIP"/>
    <property type="match status" value="1"/>
</dbReference>
<gene>
    <name evidence="1" type="primary">spoIIP</name>
    <name evidence="1" type="ORF">CLORAM_01183</name>
</gene>
<sequence>MQMRLKNTFLILLKLAVIVGLIVYLPTKVSGSNAQVINAINNEQNNPTTPVATNPTNTSFVPTKDKKIHIYNTHQGEEYDGFNVVEGANYLKDCLNNKGYQCDVEGNDFEGYKAVHKIAYNKSYTVSKMYLEESLKLSGGYDLIIDFHRDSISKELSTISHDGKSYAKIMFVVGKSSGKFDAVNQLSQKLSDLANATVPKISRGVYVKKSHYNQGISDNMVLIEVGAQSNTKEEVQATVEIIAKAIGEYLG</sequence>
<evidence type="ECO:0000313" key="2">
    <source>
        <dbReference type="Proteomes" id="UP000005798"/>
    </source>
</evidence>
<reference evidence="1" key="2">
    <citation type="submission" date="2014-06" db="EMBL/GenBank/DDBJ databases">
        <title>Draft genome sequence of Clostridium ramosum(DSM 1402).</title>
        <authorList>
            <person name="Sudarsanam P."/>
            <person name="Ley R."/>
            <person name="Guruge J."/>
            <person name="Turnbaugh P.J."/>
            <person name="Mahowald M."/>
            <person name="Liep D."/>
            <person name="Gordon J."/>
        </authorList>
    </citation>
    <scope>NUCLEOTIDE SEQUENCE</scope>
    <source>
        <strain evidence="1">DSM 1402</strain>
    </source>
</reference>
<dbReference type="eggNOG" id="COG0860">
    <property type="taxonomic scope" value="Bacteria"/>
</dbReference>
<organism evidence="1 2">
    <name type="scientific">Thomasclavelia ramosa DSM 1402</name>
    <dbReference type="NCBI Taxonomy" id="445974"/>
    <lineage>
        <taxon>Bacteria</taxon>
        <taxon>Bacillati</taxon>
        <taxon>Bacillota</taxon>
        <taxon>Erysipelotrichia</taxon>
        <taxon>Erysipelotrichales</taxon>
        <taxon>Coprobacillaceae</taxon>
        <taxon>Thomasclavelia</taxon>
    </lineage>
</organism>
<name>B0N414_9FIRM</name>
<dbReference type="HOGENOM" id="CLU_1173838_0_0_9"/>
<dbReference type="SUPFAM" id="SSF53187">
    <property type="entry name" value="Zn-dependent exopeptidases"/>
    <property type="match status" value="1"/>
</dbReference>
<dbReference type="AlphaFoldDB" id="B0N414"/>
<comment type="caution">
    <text evidence="1">The sequence shown here is derived from an EMBL/GenBank/DDBJ whole genome shotgun (WGS) entry which is preliminary data.</text>
</comment>
<protein>
    <submittedName>
        <fullName evidence="1">Stage II sporulation protein P</fullName>
    </submittedName>
</protein>
<dbReference type="InterPro" id="IPR010897">
    <property type="entry name" value="Spore_II_P"/>
</dbReference>
<reference evidence="1" key="1">
    <citation type="submission" date="2007-11" db="EMBL/GenBank/DDBJ databases">
        <authorList>
            <person name="Fulton L."/>
            <person name="Clifton S."/>
            <person name="Fulton B."/>
            <person name="Xu J."/>
            <person name="Minx P."/>
            <person name="Pepin K.H."/>
            <person name="Johnson M."/>
            <person name="Thiruvilangam P."/>
            <person name="Bhonagiri V."/>
            <person name="Nash W.E."/>
            <person name="Mardis E.R."/>
            <person name="Wilson R.K."/>
        </authorList>
    </citation>
    <scope>NUCLEOTIDE SEQUENCE [LARGE SCALE GENOMIC DNA]</scope>
    <source>
        <strain evidence="1">DSM 1402</strain>
    </source>
</reference>
<evidence type="ECO:0000313" key="1">
    <source>
        <dbReference type="EMBL" id="EDS19186.1"/>
    </source>
</evidence>
<dbReference type="NCBIfam" id="TIGR02867">
    <property type="entry name" value="spore_II_P"/>
    <property type="match status" value="1"/>
</dbReference>
<accession>B0N414</accession>
<dbReference type="EMBL" id="ABFX02000004">
    <property type="protein sequence ID" value="EDS19186.1"/>
    <property type="molecule type" value="Genomic_DNA"/>
</dbReference>
<dbReference type="Proteomes" id="UP000005798">
    <property type="component" value="Unassembled WGS sequence"/>
</dbReference>
<keyword evidence="2" id="KW-1185">Reference proteome</keyword>
<proteinExistence type="predicted"/>